<evidence type="ECO:0000313" key="5">
    <source>
        <dbReference type="Proteomes" id="UP000249341"/>
    </source>
</evidence>
<keyword evidence="5" id="KW-1185">Reference proteome</keyword>
<dbReference type="InterPro" id="IPR009057">
    <property type="entry name" value="Homeodomain-like_sf"/>
</dbReference>
<dbReference type="AlphaFoldDB" id="A0A327ZJ18"/>
<comment type="caution">
    <text evidence="4">The sequence shown here is derived from an EMBL/GenBank/DDBJ whole genome shotgun (WGS) entry which is preliminary data.</text>
</comment>
<keyword evidence="1 2" id="KW-0238">DNA-binding</keyword>
<dbReference type="Gene3D" id="1.10.357.10">
    <property type="entry name" value="Tetracycline Repressor, domain 2"/>
    <property type="match status" value="1"/>
</dbReference>
<dbReference type="GO" id="GO:0000976">
    <property type="term" value="F:transcription cis-regulatory region binding"/>
    <property type="evidence" value="ECO:0007669"/>
    <property type="project" value="TreeGrafter"/>
</dbReference>
<dbReference type="GO" id="GO:0003700">
    <property type="term" value="F:DNA-binding transcription factor activity"/>
    <property type="evidence" value="ECO:0007669"/>
    <property type="project" value="TreeGrafter"/>
</dbReference>
<protein>
    <submittedName>
        <fullName evidence="4">TetR family transcriptional regulator</fullName>
    </submittedName>
</protein>
<dbReference type="SUPFAM" id="SSF46689">
    <property type="entry name" value="Homeodomain-like"/>
    <property type="match status" value="1"/>
</dbReference>
<dbReference type="PROSITE" id="PS50977">
    <property type="entry name" value="HTH_TETR_2"/>
    <property type="match status" value="1"/>
</dbReference>
<dbReference type="PANTHER" id="PTHR30055:SF226">
    <property type="entry name" value="HTH-TYPE TRANSCRIPTIONAL REGULATOR PKSA"/>
    <property type="match status" value="1"/>
</dbReference>
<dbReference type="OrthoDB" id="7186647at2"/>
<evidence type="ECO:0000259" key="3">
    <source>
        <dbReference type="PROSITE" id="PS50977"/>
    </source>
</evidence>
<dbReference type="InterPro" id="IPR001647">
    <property type="entry name" value="HTH_TetR"/>
</dbReference>
<dbReference type="PANTHER" id="PTHR30055">
    <property type="entry name" value="HTH-TYPE TRANSCRIPTIONAL REGULATOR RUTR"/>
    <property type="match status" value="1"/>
</dbReference>
<organism evidence="4 5">
    <name type="scientific">Actinoplanes lutulentus</name>
    <dbReference type="NCBI Taxonomy" id="1287878"/>
    <lineage>
        <taxon>Bacteria</taxon>
        <taxon>Bacillati</taxon>
        <taxon>Actinomycetota</taxon>
        <taxon>Actinomycetes</taxon>
        <taxon>Micromonosporales</taxon>
        <taxon>Micromonosporaceae</taxon>
        <taxon>Actinoplanes</taxon>
    </lineage>
</organism>
<name>A0A327ZJ18_9ACTN</name>
<dbReference type="InterPro" id="IPR050109">
    <property type="entry name" value="HTH-type_TetR-like_transc_reg"/>
</dbReference>
<dbReference type="PRINTS" id="PR00455">
    <property type="entry name" value="HTHTETR"/>
</dbReference>
<reference evidence="4 5" key="1">
    <citation type="submission" date="2018-06" db="EMBL/GenBank/DDBJ databases">
        <title>Genomic Encyclopedia of Type Strains, Phase III (KMG-III): the genomes of soil and plant-associated and newly described type strains.</title>
        <authorList>
            <person name="Whitman W."/>
        </authorList>
    </citation>
    <scope>NUCLEOTIDE SEQUENCE [LARGE SCALE GENOMIC DNA]</scope>
    <source>
        <strain evidence="4 5">CGMCC 4.7090</strain>
    </source>
</reference>
<feature type="DNA-binding region" description="H-T-H motif" evidence="2">
    <location>
        <begin position="33"/>
        <end position="52"/>
    </location>
</feature>
<dbReference type="Pfam" id="PF00440">
    <property type="entry name" value="TetR_N"/>
    <property type="match status" value="1"/>
</dbReference>
<evidence type="ECO:0000256" key="1">
    <source>
        <dbReference type="ARBA" id="ARBA00023125"/>
    </source>
</evidence>
<evidence type="ECO:0000256" key="2">
    <source>
        <dbReference type="PROSITE-ProRule" id="PRU00335"/>
    </source>
</evidence>
<accession>A0A327ZJ18</accession>
<evidence type="ECO:0000313" key="4">
    <source>
        <dbReference type="EMBL" id="RAK42410.1"/>
    </source>
</evidence>
<gene>
    <name evidence="4" type="ORF">B0I29_102235</name>
</gene>
<dbReference type="Proteomes" id="UP000249341">
    <property type="component" value="Unassembled WGS sequence"/>
</dbReference>
<proteinExistence type="predicted"/>
<dbReference type="EMBL" id="QLMJ01000002">
    <property type="protein sequence ID" value="RAK42410.1"/>
    <property type="molecule type" value="Genomic_DNA"/>
</dbReference>
<sequence length="202" mass="22862">MANLRETQKLMTRRLLLDHGLALFRTKGYAAATVDEIAASAGTTRTTFYLHFPSKAQLMQALLDEVSETLTGIDDPPLAEVVERGERPLIEEWLNRKFDQWPRIGPYLTAAYQAAGIEPEINAALTNWFDSTTTAMHDGLNQADRFDANTRHVRSMLAFGQFEYVARRWFESGWTVDRAITLSTITDSWCHLLIDDGRAAPR</sequence>
<feature type="domain" description="HTH tetR-type" evidence="3">
    <location>
        <begin position="10"/>
        <end position="70"/>
    </location>
</feature>